<dbReference type="InterPro" id="IPR041078">
    <property type="entry name" value="Plavaka"/>
</dbReference>
<dbReference type="Proteomes" id="UP000053558">
    <property type="component" value="Unassembled WGS sequence"/>
</dbReference>
<comment type="caution">
    <text evidence="1">The sequence shown here is derived from an EMBL/GenBank/DDBJ whole genome shotgun (WGS) entry which is preliminary data.</text>
</comment>
<dbReference type="OMA" id="CRAHRDS"/>
<dbReference type="GeneID" id="19206657"/>
<evidence type="ECO:0000313" key="1">
    <source>
        <dbReference type="EMBL" id="EIW75822.1"/>
    </source>
</evidence>
<dbReference type="RefSeq" id="XP_007773742.1">
    <property type="nucleotide sequence ID" value="XM_007775552.1"/>
</dbReference>
<dbReference type="KEGG" id="cput:CONPUDRAFT_29212"/>
<sequence>DKIPDGGTIASVILSTDKTQLSSFRGDKVAYPVYLTLGNIAKGVRRQPSKHATVLIGYLPTTKLSTFENPSLAAYRLFHYCMRQILRSLTDAGQRGVEMTCADGYIRRVFPILAAYIADHPEQCLVACCMQNRCPKCLVGRDNRG</sequence>
<protein>
    <submittedName>
        <fullName evidence="1">Uncharacterized protein</fullName>
    </submittedName>
</protein>
<dbReference type="OrthoDB" id="2418900at2759"/>
<proteinExistence type="predicted"/>
<evidence type="ECO:0000313" key="2">
    <source>
        <dbReference type="Proteomes" id="UP000053558"/>
    </source>
</evidence>
<keyword evidence="2" id="KW-1185">Reference proteome</keyword>
<accession>A0A5M3M966</accession>
<dbReference type="EMBL" id="JH711587">
    <property type="protein sequence ID" value="EIW75822.1"/>
    <property type="molecule type" value="Genomic_DNA"/>
</dbReference>
<feature type="non-terminal residue" evidence="1">
    <location>
        <position position="145"/>
    </location>
</feature>
<name>A0A5M3M966_CONPW</name>
<reference evidence="2" key="1">
    <citation type="journal article" date="2012" name="Science">
        <title>The Paleozoic origin of enzymatic lignin decomposition reconstructed from 31 fungal genomes.</title>
        <authorList>
            <person name="Floudas D."/>
            <person name="Binder M."/>
            <person name="Riley R."/>
            <person name="Barry K."/>
            <person name="Blanchette R.A."/>
            <person name="Henrissat B."/>
            <person name="Martinez A.T."/>
            <person name="Otillar R."/>
            <person name="Spatafora J.W."/>
            <person name="Yadav J.S."/>
            <person name="Aerts A."/>
            <person name="Benoit I."/>
            <person name="Boyd A."/>
            <person name="Carlson A."/>
            <person name="Copeland A."/>
            <person name="Coutinho P.M."/>
            <person name="de Vries R.P."/>
            <person name="Ferreira P."/>
            <person name="Findley K."/>
            <person name="Foster B."/>
            <person name="Gaskell J."/>
            <person name="Glotzer D."/>
            <person name="Gorecki P."/>
            <person name="Heitman J."/>
            <person name="Hesse C."/>
            <person name="Hori C."/>
            <person name="Igarashi K."/>
            <person name="Jurgens J.A."/>
            <person name="Kallen N."/>
            <person name="Kersten P."/>
            <person name="Kohler A."/>
            <person name="Kuees U."/>
            <person name="Kumar T.K.A."/>
            <person name="Kuo A."/>
            <person name="LaButti K."/>
            <person name="Larrondo L.F."/>
            <person name="Lindquist E."/>
            <person name="Ling A."/>
            <person name="Lombard V."/>
            <person name="Lucas S."/>
            <person name="Lundell T."/>
            <person name="Martin R."/>
            <person name="McLaughlin D.J."/>
            <person name="Morgenstern I."/>
            <person name="Morin E."/>
            <person name="Murat C."/>
            <person name="Nagy L.G."/>
            <person name="Nolan M."/>
            <person name="Ohm R.A."/>
            <person name="Patyshakuliyeva A."/>
            <person name="Rokas A."/>
            <person name="Ruiz-Duenas F.J."/>
            <person name="Sabat G."/>
            <person name="Salamov A."/>
            <person name="Samejima M."/>
            <person name="Schmutz J."/>
            <person name="Slot J.C."/>
            <person name="St John F."/>
            <person name="Stenlid J."/>
            <person name="Sun H."/>
            <person name="Sun S."/>
            <person name="Syed K."/>
            <person name="Tsang A."/>
            <person name="Wiebenga A."/>
            <person name="Young D."/>
            <person name="Pisabarro A."/>
            <person name="Eastwood D.C."/>
            <person name="Martin F."/>
            <person name="Cullen D."/>
            <person name="Grigoriev I.V."/>
            <person name="Hibbett D.S."/>
        </authorList>
    </citation>
    <scope>NUCLEOTIDE SEQUENCE [LARGE SCALE GENOMIC DNA]</scope>
    <source>
        <strain evidence="2">RWD-64-598 SS2</strain>
    </source>
</reference>
<gene>
    <name evidence="1" type="ORF">CONPUDRAFT_29212</name>
</gene>
<dbReference type="Pfam" id="PF18759">
    <property type="entry name" value="Plavaka"/>
    <property type="match status" value="1"/>
</dbReference>
<feature type="non-terminal residue" evidence="1">
    <location>
        <position position="1"/>
    </location>
</feature>
<dbReference type="AlphaFoldDB" id="A0A5M3M966"/>
<organism evidence="1 2">
    <name type="scientific">Coniophora puteana (strain RWD-64-598)</name>
    <name type="common">Brown rot fungus</name>
    <dbReference type="NCBI Taxonomy" id="741705"/>
    <lineage>
        <taxon>Eukaryota</taxon>
        <taxon>Fungi</taxon>
        <taxon>Dikarya</taxon>
        <taxon>Basidiomycota</taxon>
        <taxon>Agaricomycotina</taxon>
        <taxon>Agaricomycetes</taxon>
        <taxon>Agaricomycetidae</taxon>
        <taxon>Boletales</taxon>
        <taxon>Coniophorineae</taxon>
        <taxon>Coniophoraceae</taxon>
        <taxon>Coniophora</taxon>
    </lineage>
</organism>